<dbReference type="InterPro" id="IPR013750">
    <property type="entry name" value="GHMP_kinase_C_dom"/>
</dbReference>
<reference evidence="12" key="1">
    <citation type="book" date="2014" name="THE 24TH EUROPEAN CONGRESS OF CLINICAL MICROBIOLOGY AND INFECTIOUS DISEASES" publisher="ECCMID 2014" city="Barcelona, Spain">
        <title>Identification of resistance genes in three multidrug-resistant Bacteroides fragilis isolates by whole genome sequencing.</title>
        <editorList>
            <person name="Unknown"/>
            <person name="A."/>
        </editorList>
        <authorList>
            <person name="Sydenham T.V."/>
            <person name="Hasman H."/>
            <person name="Wang M."/>
            <person name="Soki J."/>
            <person name="Nagy E."/>
            <person name="Justesen U.S."/>
        </authorList>
    </citation>
    <scope>NUCLEOTIDE SEQUENCE</scope>
    <source>
        <strain evidence="12">DCMOUH0018B</strain>
    </source>
</reference>
<feature type="active site" evidence="9">
    <location>
        <position position="136"/>
    </location>
</feature>
<evidence type="ECO:0000256" key="8">
    <source>
        <dbReference type="ARBA" id="ARBA00032554"/>
    </source>
</evidence>
<dbReference type="InterPro" id="IPR014721">
    <property type="entry name" value="Ribsml_uS5_D2-typ_fold_subgr"/>
</dbReference>
<evidence type="ECO:0000256" key="4">
    <source>
        <dbReference type="ARBA" id="ARBA00022679"/>
    </source>
</evidence>
<comment type="catalytic activity">
    <reaction evidence="9">
        <text>4-CDP-2-C-methyl-D-erythritol + ATP = 4-CDP-2-C-methyl-D-erythritol 2-phosphate + ADP + H(+)</text>
        <dbReference type="Rhea" id="RHEA:18437"/>
        <dbReference type="ChEBI" id="CHEBI:15378"/>
        <dbReference type="ChEBI" id="CHEBI:30616"/>
        <dbReference type="ChEBI" id="CHEBI:57823"/>
        <dbReference type="ChEBI" id="CHEBI:57919"/>
        <dbReference type="ChEBI" id="CHEBI:456216"/>
        <dbReference type="EC" id="2.7.1.148"/>
    </reaction>
</comment>
<dbReference type="GO" id="GO:0050515">
    <property type="term" value="F:4-(cytidine 5'-diphospho)-2-C-methyl-D-erythritol kinase activity"/>
    <property type="evidence" value="ECO:0007669"/>
    <property type="project" value="UniProtKB-UniRule"/>
</dbReference>
<accession>A0A0I9S9N5</accession>
<keyword evidence="6 9" id="KW-0418">Kinase</keyword>
<name>A0A0I9S9N5_BACFG</name>
<dbReference type="SUPFAM" id="SSF54211">
    <property type="entry name" value="Ribosomal protein S5 domain 2-like"/>
    <property type="match status" value="1"/>
</dbReference>
<dbReference type="PIRSF" id="PIRSF010376">
    <property type="entry name" value="IspE"/>
    <property type="match status" value="1"/>
</dbReference>
<sequence>MITFPNAKINLGLNITEKRPDGYHNLETVFYPVPLEDALEITILNDSKQKFALHQSGLEISGEPENNLVVKAYLLLDREFQLPPIDIYLYKHIPSGAGLGGGSADAAFMLKLLNEKFHLHLTDEKLEEYAAMLGADCAFFIKNKPTFAEGIGNVFSPVDLSLKGYQLVLVKPDIFVSTREAFSFIRPRHPEHSLKEIIKRPVNEWKDNMLNDFEESVFPQYPVIEDIKKELYRKGAVYAAMSGSGSSVFGLFNPEEEIADLDFGQAFCFQTKLK</sequence>
<comment type="function">
    <text evidence="9">Catalyzes the phosphorylation of the position 2 hydroxy group of 4-diphosphocytidyl-2C-methyl-D-erythritol.</text>
</comment>
<dbReference type="GO" id="GO:0016114">
    <property type="term" value="P:terpenoid biosynthetic process"/>
    <property type="evidence" value="ECO:0007669"/>
    <property type="project" value="UniProtKB-UniRule"/>
</dbReference>
<dbReference type="SUPFAM" id="SSF55060">
    <property type="entry name" value="GHMP Kinase, C-terminal domain"/>
    <property type="match status" value="1"/>
</dbReference>
<evidence type="ECO:0000259" key="11">
    <source>
        <dbReference type="Pfam" id="PF08544"/>
    </source>
</evidence>
<organism evidence="12">
    <name type="scientific">Bacteroides fragilis</name>
    <dbReference type="NCBI Taxonomy" id="817"/>
    <lineage>
        <taxon>Bacteria</taxon>
        <taxon>Pseudomonadati</taxon>
        <taxon>Bacteroidota</taxon>
        <taxon>Bacteroidia</taxon>
        <taxon>Bacteroidales</taxon>
        <taxon>Bacteroidaceae</taxon>
        <taxon>Bacteroides</taxon>
    </lineage>
</organism>
<feature type="domain" description="GHMP kinase C-terminal" evidence="11">
    <location>
        <begin position="195"/>
        <end position="258"/>
    </location>
</feature>
<dbReference type="PANTHER" id="PTHR43527">
    <property type="entry name" value="4-DIPHOSPHOCYTIDYL-2-C-METHYL-D-ERYTHRITOL KINASE, CHLOROPLASTIC"/>
    <property type="match status" value="1"/>
</dbReference>
<dbReference type="GeneID" id="99672004"/>
<evidence type="ECO:0000256" key="3">
    <source>
        <dbReference type="ARBA" id="ARBA00017473"/>
    </source>
</evidence>
<dbReference type="NCBIfam" id="TIGR00154">
    <property type="entry name" value="ispE"/>
    <property type="match status" value="1"/>
</dbReference>
<dbReference type="AlphaFoldDB" id="A0A0I9S9N5"/>
<dbReference type="HAMAP" id="MF_00061">
    <property type="entry name" value="IspE"/>
    <property type="match status" value="1"/>
</dbReference>
<dbReference type="InterPro" id="IPR036554">
    <property type="entry name" value="GHMP_kinase_C_sf"/>
</dbReference>
<dbReference type="GO" id="GO:0019288">
    <property type="term" value="P:isopentenyl diphosphate biosynthetic process, methylerythritol 4-phosphate pathway"/>
    <property type="evidence" value="ECO:0007669"/>
    <property type="project" value="UniProtKB-UniRule"/>
</dbReference>
<evidence type="ECO:0000256" key="9">
    <source>
        <dbReference type="HAMAP-Rule" id="MF_00061"/>
    </source>
</evidence>
<comment type="similarity">
    <text evidence="1 9">Belongs to the GHMP kinase family. IspE subfamily.</text>
</comment>
<dbReference type="InterPro" id="IPR006204">
    <property type="entry name" value="GHMP_kinase_N_dom"/>
</dbReference>
<proteinExistence type="inferred from homology"/>
<dbReference type="InterPro" id="IPR020568">
    <property type="entry name" value="Ribosomal_Su5_D2-typ_SF"/>
</dbReference>
<dbReference type="InterPro" id="IPR004424">
    <property type="entry name" value="IspE"/>
</dbReference>
<dbReference type="Gene3D" id="3.30.230.10">
    <property type="match status" value="1"/>
</dbReference>
<dbReference type="Proteomes" id="UP000028294">
    <property type="component" value="Chromosome"/>
</dbReference>
<feature type="domain" description="GHMP kinase N-terminal" evidence="10">
    <location>
        <begin position="67"/>
        <end position="141"/>
    </location>
</feature>
<dbReference type="EMBL" id="JAPUAC010000007">
    <property type="protein sequence ID" value="MCZ2654710.1"/>
    <property type="molecule type" value="Genomic_DNA"/>
</dbReference>
<evidence type="ECO:0000256" key="6">
    <source>
        <dbReference type="ARBA" id="ARBA00022777"/>
    </source>
</evidence>
<keyword evidence="7 9" id="KW-0067">ATP-binding</keyword>
<evidence type="ECO:0000256" key="5">
    <source>
        <dbReference type="ARBA" id="ARBA00022741"/>
    </source>
</evidence>
<reference evidence="14 15" key="3">
    <citation type="submission" date="2019-03" db="EMBL/GenBank/DDBJ databases">
        <title>Complete genome assembly of MDR B. fragilis.</title>
        <authorList>
            <person name="Sydenham T.V."/>
            <person name="Hasman H."/>
            <person name="Justesen U.S."/>
        </authorList>
    </citation>
    <scope>NUCLEOTIDE SEQUENCE [LARGE SCALE GENOMIC DNA]</scope>
    <source>
        <strain evidence="14 15">DCMOUH0067B</strain>
    </source>
</reference>
<comment type="pathway">
    <text evidence="9">Isoprenoid biosynthesis; isopentenyl diphosphate biosynthesis via DXP pathway; isopentenyl diphosphate from 1-deoxy-D-xylulose 5-phosphate: step 3/6.</text>
</comment>
<evidence type="ECO:0000313" key="13">
    <source>
        <dbReference type="EMBL" id="MCZ2654710.1"/>
    </source>
</evidence>
<reference evidence="13" key="4">
    <citation type="submission" date="2022-12" db="EMBL/GenBank/DDBJ databases">
        <title>Development of a Multilocus Sequence Typing Scheme for Bacteroides fragilis Based on Whole Genome Sequencing Data and Clinical Application.</title>
        <authorList>
            <person name="Nielsen F.D."/>
            <person name="Justesen U.S."/>
        </authorList>
    </citation>
    <scope>NUCLEOTIDE SEQUENCE</scope>
    <source>
        <strain evidence="13">BF_BC_ODE_DK_2015_2</strain>
    </source>
</reference>
<evidence type="ECO:0000313" key="15">
    <source>
        <dbReference type="Proteomes" id="UP000028294"/>
    </source>
</evidence>
<keyword evidence="9" id="KW-0414">Isoprene biosynthesis</keyword>
<keyword evidence="4 9" id="KW-0808">Transferase</keyword>
<dbReference type="Pfam" id="PF00288">
    <property type="entry name" value="GHMP_kinases_N"/>
    <property type="match status" value="1"/>
</dbReference>
<dbReference type="EC" id="2.7.1.148" evidence="2 9"/>
<feature type="active site" evidence="9">
    <location>
        <position position="8"/>
    </location>
</feature>
<keyword evidence="5 9" id="KW-0547">Nucleotide-binding</keyword>
<dbReference type="PANTHER" id="PTHR43527:SF2">
    <property type="entry name" value="4-DIPHOSPHOCYTIDYL-2-C-METHYL-D-ERYTHRITOL KINASE, CHLOROPLASTIC"/>
    <property type="match status" value="1"/>
</dbReference>
<evidence type="ECO:0000313" key="12">
    <source>
        <dbReference type="EMBL" id="KFX74808.1"/>
    </source>
</evidence>
<dbReference type="GO" id="GO:0005524">
    <property type="term" value="F:ATP binding"/>
    <property type="evidence" value="ECO:0007669"/>
    <property type="project" value="UniProtKB-UniRule"/>
</dbReference>
<dbReference type="Pfam" id="PF08544">
    <property type="entry name" value="GHMP_kinases_C"/>
    <property type="match status" value="1"/>
</dbReference>
<dbReference type="EMBL" id="JMZZ02000107">
    <property type="protein sequence ID" value="KFX74808.1"/>
    <property type="molecule type" value="Genomic_DNA"/>
</dbReference>
<dbReference type="EMBL" id="CP036553">
    <property type="protein sequence ID" value="QCQ37699.1"/>
    <property type="molecule type" value="Genomic_DNA"/>
</dbReference>
<gene>
    <name evidence="9 13" type="primary">ispE</name>
    <name evidence="12" type="ORF">EE52_0209555</name>
    <name evidence="14" type="ORF">IA74_017205</name>
    <name evidence="13" type="ORF">O1422_11120</name>
</gene>
<dbReference type="UniPathway" id="UPA00056">
    <property type="reaction ID" value="UER00094"/>
</dbReference>
<protein>
    <recommendedName>
        <fullName evidence="3 9">4-diphosphocytidyl-2-C-methyl-D-erythritol kinase</fullName>
        <shortName evidence="9">CMK</shortName>
        <ecNumber evidence="2 9">2.7.1.148</ecNumber>
    </recommendedName>
    <alternativeName>
        <fullName evidence="8 9">4-(cytidine-5'-diphospho)-2-C-methyl-D-erythritol kinase</fullName>
    </alternativeName>
</protein>
<evidence type="ECO:0000259" key="10">
    <source>
        <dbReference type="Pfam" id="PF00288"/>
    </source>
</evidence>
<feature type="binding site" evidence="9">
    <location>
        <begin position="94"/>
        <end position="104"/>
    </location>
    <ligand>
        <name>ATP</name>
        <dbReference type="ChEBI" id="CHEBI:30616"/>
    </ligand>
</feature>
<evidence type="ECO:0000256" key="2">
    <source>
        <dbReference type="ARBA" id="ARBA00012052"/>
    </source>
</evidence>
<dbReference type="RefSeq" id="WP_032530668.1">
    <property type="nucleotide sequence ID" value="NZ_CABJEQ010000001.1"/>
</dbReference>
<dbReference type="Proteomes" id="UP001075704">
    <property type="component" value="Unassembled WGS sequence"/>
</dbReference>
<dbReference type="Gene3D" id="3.30.70.890">
    <property type="entry name" value="GHMP kinase, C-terminal domain"/>
    <property type="match status" value="1"/>
</dbReference>
<evidence type="ECO:0000256" key="1">
    <source>
        <dbReference type="ARBA" id="ARBA00009684"/>
    </source>
</evidence>
<evidence type="ECO:0000313" key="14">
    <source>
        <dbReference type="EMBL" id="QCQ37699.1"/>
    </source>
</evidence>
<reference evidence="12" key="2">
    <citation type="submission" date="2014-07" db="EMBL/GenBank/DDBJ databases">
        <title>Genetics and epidemiology of antimicrobial resistance in B. fragilis group.</title>
        <authorList>
            <person name="Sydenham T.V."/>
            <person name="Hasman H."/>
            <person name="Kemp M."/>
            <person name="Justesen U.S."/>
        </authorList>
    </citation>
    <scope>NUCLEOTIDE SEQUENCE [LARGE SCALE GENOMIC DNA]</scope>
    <source>
        <strain evidence="12">DCMOUH0018B</strain>
    </source>
</reference>
<dbReference type="PATRIC" id="fig|817.53.peg.1972"/>
<evidence type="ECO:0000256" key="7">
    <source>
        <dbReference type="ARBA" id="ARBA00022840"/>
    </source>
</evidence>